<evidence type="ECO:0000256" key="4">
    <source>
        <dbReference type="ARBA" id="ARBA00022692"/>
    </source>
</evidence>
<dbReference type="InterPro" id="IPR050360">
    <property type="entry name" value="MFS_Sugar_Transporters"/>
</dbReference>
<evidence type="ECO:0000256" key="5">
    <source>
        <dbReference type="ARBA" id="ARBA00022911"/>
    </source>
</evidence>
<dbReference type="EMBL" id="JAKWFO010000005">
    <property type="protein sequence ID" value="KAI9635392.1"/>
    <property type="molecule type" value="Genomic_DNA"/>
</dbReference>
<dbReference type="GeneID" id="77731962"/>
<keyword evidence="15" id="KW-1185">Reference proteome</keyword>
<dbReference type="InterPro" id="IPR005828">
    <property type="entry name" value="MFS_sugar_transport-like"/>
</dbReference>
<evidence type="ECO:0000256" key="6">
    <source>
        <dbReference type="ARBA" id="ARBA00022989"/>
    </source>
</evidence>
<feature type="compositionally biased region" description="Basic and acidic residues" evidence="11">
    <location>
        <begin position="511"/>
        <end position="533"/>
    </location>
</feature>
<dbReference type="NCBIfam" id="TIGR00879">
    <property type="entry name" value="SP"/>
    <property type="match status" value="1"/>
</dbReference>
<gene>
    <name evidence="14" type="ORF">MKK02DRAFT_44080</name>
</gene>
<dbReference type="SUPFAM" id="SSF103473">
    <property type="entry name" value="MFS general substrate transporter"/>
    <property type="match status" value="1"/>
</dbReference>
<comment type="catalytic activity">
    <reaction evidence="9">
        <text>myo-inositol(out) + H(+)(out) = myo-inositol(in) + H(+)(in)</text>
        <dbReference type="Rhea" id="RHEA:60364"/>
        <dbReference type="ChEBI" id="CHEBI:15378"/>
        <dbReference type="ChEBI" id="CHEBI:17268"/>
    </reaction>
</comment>
<dbReference type="InterPro" id="IPR003663">
    <property type="entry name" value="Sugar/inositol_transpt"/>
</dbReference>
<keyword evidence="4 12" id="KW-0812">Transmembrane</keyword>
<organism evidence="14 15">
    <name type="scientific">Dioszegia hungarica</name>
    <dbReference type="NCBI Taxonomy" id="4972"/>
    <lineage>
        <taxon>Eukaryota</taxon>
        <taxon>Fungi</taxon>
        <taxon>Dikarya</taxon>
        <taxon>Basidiomycota</taxon>
        <taxon>Agaricomycotina</taxon>
        <taxon>Tremellomycetes</taxon>
        <taxon>Tremellales</taxon>
        <taxon>Bulleribasidiaceae</taxon>
        <taxon>Dioszegia</taxon>
    </lineage>
</organism>
<dbReference type="Pfam" id="PF00083">
    <property type="entry name" value="Sugar_tr"/>
    <property type="match status" value="1"/>
</dbReference>
<accession>A0AA38H7I3</accession>
<dbReference type="PANTHER" id="PTHR48022">
    <property type="entry name" value="PLASTIDIC GLUCOSE TRANSPORTER 4"/>
    <property type="match status" value="1"/>
</dbReference>
<reference evidence="14" key="1">
    <citation type="journal article" date="2022" name="G3 (Bethesda)">
        <title>High quality genome of the basidiomycete yeast Dioszegia hungarica PDD-24b-2 isolated from cloud water.</title>
        <authorList>
            <person name="Jarrige D."/>
            <person name="Haridas S."/>
            <person name="Bleykasten-Grosshans C."/>
            <person name="Joly M."/>
            <person name="Nadalig T."/>
            <person name="Sancelme M."/>
            <person name="Vuilleumier S."/>
            <person name="Grigoriev I.V."/>
            <person name="Amato P."/>
            <person name="Bringel F."/>
        </authorList>
    </citation>
    <scope>NUCLEOTIDE SEQUENCE</scope>
    <source>
        <strain evidence="14">PDD-24b-2</strain>
    </source>
</reference>
<evidence type="ECO:0000256" key="11">
    <source>
        <dbReference type="SAM" id="MobiDB-lite"/>
    </source>
</evidence>
<feature type="transmembrane region" description="Helical" evidence="12">
    <location>
        <begin position="292"/>
        <end position="310"/>
    </location>
</feature>
<feature type="transmembrane region" description="Helical" evidence="12">
    <location>
        <begin position="427"/>
        <end position="444"/>
    </location>
</feature>
<dbReference type="PRINTS" id="PR00171">
    <property type="entry name" value="SUGRTRNSPORT"/>
</dbReference>
<feature type="transmembrane region" description="Helical" evidence="12">
    <location>
        <begin position="201"/>
        <end position="220"/>
    </location>
</feature>
<feature type="transmembrane region" description="Helical" evidence="12">
    <location>
        <begin position="358"/>
        <end position="376"/>
    </location>
</feature>
<keyword evidence="3 10" id="KW-0813">Transport</keyword>
<evidence type="ECO:0000256" key="8">
    <source>
        <dbReference type="ARBA" id="ARBA00043213"/>
    </source>
</evidence>
<proteinExistence type="inferred from homology"/>
<evidence type="ECO:0000256" key="3">
    <source>
        <dbReference type="ARBA" id="ARBA00022448"/>
    </source>
</evidence>
<feature type="domain" description="Major facilitator superfamily (MFS) profile" evidence="13">
    <location>
        <begin position="31"/>
        <end position="487"/>
    </location>
</feature>
<evidence type="ECO:0000256" key="12">
    <source>
        <dbReference type="SAM" id="Phobius"/>
    </source>
</evidence>
<evidence type="ECO:0000256" key="10">
    <source>
        <dbReference type="RuleBase" id="RU003346"/>
    </source>
</evidence>
<keyword evidence="5" id="KW-0672">Quinate metabolism</keyword>
<dbReference type="FunFam" id="1.20.1250.20:FF:000134">
    <property type="entry name" value="MFS sugar transporter protein"/>
    <property type="match status" value="1"/>
</dbReference>
<comment type="caution">
    <text evidence="14">The sequence shown here is derived from an EMBL/GenBank/DDBJ whole genome shotgun (WGS) entry which is preliminary data.</text>
</comment>
<comment type="subcellular location">
    <subcellularLocation>
        <location evidence="1">Membrane</location>
        <topology evidence="1">Multi-pass membrane protein</topology>
    </subcellularLocation>
</comment>
<evidence type="ECO:0000256" key="1">
    <source>
        <dbReference type="ARBA" id="ARBA00004141"/>
    </source>
</evidence>
<dbReference type="GO" id="GO:0016020">
    <property type="term" value="C:membrane"/>
    <property type="evidence" value="ECO:0007669"/>
    <property type="project" value="UniProtKB-SubCell"/>
</dbReference>
<dbReference type="Gene3D" id="1.20.1250.20">
    <property type="entry name" value="MFS general substrate transporter like domains"/>
    <property type="match status" value="1"/>
</dbReference>
<evidence type="ECO:0000256" key="9">
    <source>
        <dbReference type="ARBA" id="ARBA00049119"/>
    </source>
</evidence>
<protein>
    <recommendedName>
        <fullName evidence="8">Quinate transporter</fullName>
    </recommendedName>
</protein>
<feature type="transmembrane region" description="Helical" evidence="12">
    <location>
        <begin position="396"/>
        <end position="420"/>
    </location>
</feature>
<feature type="transmembrane region" description="Helical" evidence="12">
    <location>
        <begin position="168"/>
        <end position="189"/>
    </location>
</feature>
<dbReference type="PANTHER" id="PTHR48022:SF34">
    <property type="entry name" value="MAJOR FACILITATOR SUPERFAMILY (MFS) PROFILE DOMAIN-CONTAINING PROTEIN-RELATED"/>
    <property type="match status" value="1"/>
</dbReference>
<feature type="transmembrane region" description="Helical" evidence="12">
    <location>
        <begin position="330"/>
        <end position="351"/>
    </location>
</feature>
<evidence type="ECO:0000313" key="15">
    <source>
        <dbReference type="Proteomes" id="UP001164286"/>
    </source>
</evidence>
<feature type="transmembrane region" description="Helical" evidence="12">
    <location>
        <begin position="28"/>
        <end position="55"/>
    </location>
</feature>
<feature type="region of interest" description="Disordered" evidence="11">
    <location>
        <begin position="505"/>
        <end position="533"/>
    </location>
</feature>
<keyword evidence="6 12" id="KW-1133">Transmembrane helix</keyword>
<feature type="transmembrane region" description="Helical" evidence="12">
    <location>
        <begin position="464"/>
        <end position="482"/>
    </location>
</feature>
<name>A0AA38H7I3_9TREE</name>
<evidence type="ECO:0000256" key="2">
    <source>
        <dbReference type="ARBA" id="ARBA00010992"/>
    </source>
</evidence>
<dbReference type="RefSeq" id="XP_052945169.1">
    <property type="nucleotide sequence ID" value="XM_053092757.1"/>
</dbReference>
<evidence type="ECO:0000256" key="7">
    <source>
        <dbReference type="ARBA" id="ARBA00023136"/>
    </source>
</evidence>
<keyword evidence="7 12" id="KW-0472">Membrane</keyword>
<evidence type="ECO:0000259" key="13">
    <source>
        <dbReference type="PROSITE" id="PS50850"/>
    </source>
</evidence>
<comment type="similarity">
    <text evidence="2 10">Belongs to the major facilitator superfamily. Sugar transporter (TC 2.A.1.1) family.</text>
</comment>
<dbReference type="InterPro" id="IPR020846">
    <property type="entry name" value="MFS_dom"/>
</dbReference>
<sequence length="533" mass="58282">MVNLRDAFRVHPDAMGHVPPKEVTNNRVIALGMFGACAAIMYGYDLGFIGGVITLPAFLADFDLTKAPADYVTNFSSNVVSVFQAGAVGGALISSPMANGLGRRWSIIINLVIYTLGAALMTGASGQAGVGLIYTGRLLTGWAVGASSMITPVYVAECSPAHIRGRLVGLYEVGVQFGTMVGFWIPYAVLQTQKGTVQWRLPFALQLIPAVACIVAMWFLKESPRFTAKKFGQEKASHDLAYIRGLPEDHPYVRAELNSIMEQVAFEHAQTASLEKFTALRRTFGKANARRLITGVLVMVFFQMAGTNAVNYYSPLIFQSFGLSSSSAKLFATGVYGVVRFVATLIAMVFFTDRFGRVQMLVWGGGAMAVFMWIIGALTHTFPPQAAGAAISSAQLAAIVMIFLWAVSFCFSYAGIPWIYCAEIFPLDIRVFCMAICTAVHWLFNLMIAKSVPYMITNLVPGGLFFIFAACTTVGSVLEYFFMPETKGRTLEEIEAAFEGKKVGRSTMAERMQEKESHEFKERRESGDDKLEV</sequence>
<dbReference type="Proteomes" id="UP001164286">
    <property type="component" value="Unassembled WGS sequence"/>
</dbReference>
<feature type="transmembrane region" description="Helical" evidence="12">
    <location>
        <begin position="138"/>
        <end position="156"/>
    </location>
</feature>
<dbReference type="AlphaFoldDB" id="A0AA38H7I3"/>
<dbReference type="GO" id="GO:0005351">
    <property type="term" value="F:carbohydrate:proton symporter activity"/>
    <property type="evidence" value="ECO:0007669"/>
    <property type="project" value="TreeGrafter"/>
</dbReference>
<evidence type="ECO:0000313" key="14">
    <source>
        <dbReference type="EMBL" id="KAI9635392.1"/>
    </source>
</evidence>
<dbReference type="PROSITE" id="PS50850">
    <property type="entry name" value="MFS"/>
    <property type="match status" value="1"/>
</dbReference>
<feature type="transmembrane region" description="Helical" evidence="12">
    <location>
        <begin position="75"/>
        <end position="93"/>
    </location>
</feature>
<feature type="transmembrane region" description="Helical" evidence="12">
    <location>
        <begin position="105"/>
        <end position="126"/>
    </location>
</feature>
<dbReference type="InterPro" id="IPR036259">
    <property type="entry name" value="MFS_trans_sf"/>
</dbReference>